<organism evidence="2 3">
    <name type="scientific">Fusarium tricinctum</name>
    <dbReference type="NCBI Taxonomy" id="61284"/>
    <lineage>
        <taxon>Eukaryota</taxon>
        <taxon>Fungi</taxon>
        <taxon>Dikarya</taxon>
        <taxon>Ascomycota</taxon>
        <taxon>Pezizomycotina</taxon>
        <taxon>Sordariomycetes</taxon>
        <taxon>Hypocreomycetidae</taxon>
        <taxon>Hypocreales</taxon>
        <taxon>Nectriaceae</taxon>
        <taxon>Fusarium</taxon>
        <taxon>Fusarium tricinctum species complex</taxon>
    </lineage>
</organism>
<evidence type="ECO:0000313" key="3">
    <source>
        <dbReference type="Proteomes" id="UP000813427"/>
    </source>
</evidence>
<evidence type="ECO:0000313" key="2">
    <source>
        <dbReference type="EMBL" id="KAH7233328.1"/>
    </source>
</evidence>
<keyword evidence="1" id="KW-0732">Signal</keyword>
<sequence length="82" mass="8390">MKASMIIALPALALTAANPVQVEERQLPGVPGVPGLDLSCISKVTGLAACVTATPDLTSPAFFSQLLTCPLKVIGDVIDCII</sequence>
<feature type="signal peptide" evidence="1">
    <location>
        <begin position="1"/>
        <end position="17"/>
    </location>
</feature>
<reference evidence="2" key="1">
    <citation type="journal article" date="2021" name="Nat. Commun.">
        <title>Genetic determinants of endophytism in the Arabidopsis root mycobiome.</title>
        <authorList>
            <person name="Mesny F."/>
            <person name="Miyauchi S."/>
            <person name="Thiergart T."/>
            <person name="Pickel B."/>
            <person name="Atanasova L."/>
            <person name="Karlsson M."/>
            <person name="Huettel B."/>
            <person name="Barry K.W."/>
            <person name="Haridas S."/>
            <person name="Chen C."/>
            <person name="Bauer D."/>
            <person name="Andreopoulos W."/>
            <person name="Pangilinan J."/>
            <person name="LaButti K."/>
            <person name="Riley R."/>
            <person name="Lipzen A."/>
            <person name="Clum A."/>
            <person name="Drula E."/>
            <person name="Henrissat B."/>
            <person name="Kohler A."/>
            <person name="Grigoriev I.V."/>
            <person name="Martin F.M."/>
            <person name="Hacquard S."/>
        </authorList>
    </citation>
    <scope>NUCLEOTIDE SEQUENCE</scope>
    <source>
        <strain evidence="2">MPI-SDFR-AT-0068</strain>
    </source>
</reference>
<comment type="caution">
    <text evidence="2">The sequence shown here is derived from an EMBL/GenBank/DDBJ whole genome shotgun (WGS) entry which is preliminary data.</text>
</comment>
<accession>A0A8K0W785</accession>
<protein>
    <recommendedName>
        <fullName evidence="4">Hydrophobin</fullName>
    </recommendedName>
</protein>
<name>A0A8K0W785_9HYPO</name>
<gene>
    <name evidence="2" type="ORF">BKA59DRAFT_517754</name>
</gene>
<dbReference type="EMBL" id="JAGPXF010000008">
    <property type="protein sequence ID" value="KAH7233328.1"/>
    <property type="molecule type" value="Genomic_DNA"/>
</dbReference>
<dbReference type="Proteomes" id="UP000813427">
    <property type="component" value="Unassembled WGS sequence"/>
</dbReference>
<keyword evidence="3" id="KW-1185">Reference proteome</keyword>
<dbReference type="AlphaFoldDB" id="A0A8K0W785"/>
<evidence type="ECO:0008006" key="4">
    <source>
        <dbReference type="Google" id="ProtNLM"/>
    </source>
</evidence>
<evidence type="ECO:0000256" key="1">
    <source>
        <dbReference type="SAM" id="SignalP"/>
    </source>
</evidence>
<feature type="chain" id="PRO_5035436522" description="Hydrophobin" evidence="1">
    <location>
        <begin position="18"/>
        <end position="82"/>
    </location>
</feature>
<proteinExistence type="predicted"/>